<keyword evidence="3" id="KW-1185">Reference proteome</keyword>
<dbReference type="RefSeq" id="WP_007103139.1">
    <property type="nucleotide sequence ID" value="NZ_BAER01000017.1"/>
</dbReference>
<dbReference type="OrthoDB" id="5566524at2"/>
<dbReference type="Proteomes" id="UP000006322">
    <property type="component" value="Unassembled WGS sequence"/>
</dbReference>
<evidence type="ECO:0008006" key="4">
    <source>
        <dbReference type="Google" id="ProtNLM"/>
    </source>
</evidence>
<dbReference type="EMBL" id="BAER01000017">
    <property type="protein sequence ID" value="GAC31333.1"/>
    <property type="molecule type" value="Genomic_DNA"/>
</dbReference>
<proteinExistence type="predicted"/>
<feature type="signal peptide" evidence="1">
    <location>
        <begin position="1"/>
        <end position="41"/>
    </location>
</feature>
<reference evidence="3" key="1">
    <citation type="journal article" date="2014" name="Environ. Microbiol.">
        <title>Comparative genomics of the marine bacterial genus Glaciecola reveals the high degree of genomic diversity and genomic characteristic for cold adaptation.</title>
        <authorList>
            <person name="Qin Q.L."/>
            <person name="Xie B.B."/>
            <person name="Yu Y."/>
            <person name="Shu Y.L."/>
            <person name="Rong J.C."/>
            <person name="Zhang Y.J."/>
            <person name="Zhao D.L."/>
            <person name="Chen X.L."/>
            <person name="Zhang X.Y."/>
            <person name="Chen B."/>
            <person name="Zhou B.C."/>
            <person name="Zhang Y.Z."/>
        </authorList>
    </citation>
    <scope>NUCLEOTIDE SEQUENCE [LARGE SCALE GENOMIC DNA]</scope>
    <source>
        <strain evidence="3">LMG 21857</strain>
    </source>
</reference>
<dbReference type="InterPro" id="IPR021241">
    <property type="entry name" value="CsiV"/>
</dbReference>
<comment type="caution">
    <text evidence="2">The sequence shown here is derived from an EMBL/GenBank/DDBJ whole genome shotgun (WGS) entry which is preliminary data.</text>
</comment>
<dbReference type="AlphaFoldDB" id="K6ZR63"/>
<dbReference type="STRING" id="1129793.GPLA_0415"/>
<gene>
    <name evidence="2" type="ORF">GPLA_0415</name>
</gene>
<accession>K6ZR63</accession>
<evidence type="ECO:0000313" key="2">
    <source>
        <dbReference type="EMBL" id="GAC31333.1"/>
    </source>
</evidence>
<organism evidence="2 3">
    <name type="scientific">Paraglaciecola polaris LMG 21857</name>
    <dbReference type="NCBI Taxonomy" id="1129793"/>
    <lineage>
        <taxon>Bacteria</taxon>
        <taxon>Pseudomonadati</taxon>
        <taxon>Pseudomonadota</taxon>
        <taxon>Gammaproteobacteria</taxon>
        <taxon>Alteromonadales</taxon>
        <taxon>Alteromonadaceae</taxon>
        <taxon>Paraglaciecola</taxon>
    </lineage>
</organism>
<dbReference type="Pfam" id="PF10972">
    <property type="entry name" value="CsiV"/>
    <property type="match status" value="1"/>
</dbReference>
<name>K6ZR63_9ALTE</name>
<feature type="chain" id="PRO_5003901087" description="Peptidoglycan-binding protein CsiV" evidence="1">
    <location>
        <begin position="42"/>
        <end position="478"/>
    </location>
</feature>
<evidence type="ECO:0000256" key="1">
    <source>
        <dbReference type="SAM" id="SignalP"/>
    </source>
</evidence>
<keyword evidence="1" id="KW-0732">Signal</keyword>
<evidence type="ECO:0000313" key="3">
    <source>
        <dbReference type="Proteomes" id="UP000006322"/>
    </source>
</evidence>
<protein>
    <recommendedName>
        <fullName evidence="4">Peptidoglycan-binding protein CsiV</fullName>
    </recommendedName>
</protein>
<sequence>MPNIFSLSSTSMRPKNSRKRHFTASFLALSCTLGVSTAANANDWWFDVEVIVFKRDIATQSIAESFDHQVPKFASPSALDLLSDYISPNLTYVSAGLPVCSTSQASTETHSEQQGDKALTLANEVFTQADFSHFDNQTDALTPDATIVHAQLDSLDSVSNKDATSGTLDIDGEMYDQQNADSIDPQYTITAPQWINWQLPKTLPCSYAEDRILLAGPYDHLIPVSQPTGMPLNIDGVEWPNRQSAYLLPKSAQQLAKLEEKIRWQKDLTPILHVTWRQPVVFGRDKAQPLKLIAGENYALEFEQDGQRKIEKSKEVAQDSRFMAQEQALVNEPVGLSNNALFAQINAALNSPEPAQIVDWSQSTHDDTDTSIDPEDFTQAAQRPLWQLEGDFNVYLENLGRTPYLHIDSNLEFRAPITLRLPGETDVKPNNFLQSFQFDQLRRVISKQLHYFDHPLFGVVVQIRRYEPPKISDEKLSE</sequence>